<evidence type="ECO:0000313" key="2">
    <source>
        <dbReference type="MGI" id="MGI:108083"/>
    </source>
</evidence>
<evidence type="ECO:0000313" key="1">
    <source>
        <dbReference type="Ensembl" id="ENSMUSP00000140156.2"/>
    </source>
</evidence>
<dbReference type="ExpressionAtlas" id="A0A087WQE3">
    <property type="expression patterns" value="baseline and differential"/>
</dbReference>
<dbReference type="HOGENOM" id="CLU_2644438_0_0_1"/>
<reference evidence="1 3" key="2">
    <citation type="journal article" date="2011" name="PLoS Biol.">
        <title>Modernizing reference genome assemblies.</title>
        <authorList>
            <person name="Church D.M."/>
            <person name="Schneider V.A."/>
            <person name="Graves T."/>
            <person name="Auger K."/>
            <person name="Cunningham F."/>
            <person name="Bouk N."/>
            <person name="Chen H.C."/>
            <person name="Agarwala R."/>
            <person name="McLaren W.M."/>
            <person name="Ritchie G.R."/>
            <person name="Albracht D."/>
            <person name="Kremitzki M."/>
            <person name="Rock S."/>
            <person name="Kotkiewicz H."/>
            <person name="Kremitzki C."/>
            <person name="Wollam A."/>
            <person name="Trani L."/>
            <person name="Fulton L."/>
            <person name="Fulton R."/>
            <person name="Matthews L."/>
            <person name="Whitehead S."/>
            <person name="Chow W."/>
            <person name="Torrance J."/>
            <person name="Dunn M."/>
            <person name="Harden G."/>
            <person name="Threadgold G."/>
            <person name="Wood J."/>
            <person name="Collins J."/>
            <person name="Heath P."/>
            <person name="Griffiths G."/>
            <person name="Pelan S."/>
            <person name="Grafham D."/>
            <person name="Eichler E.E."/>
            <person name="Weinstock G."/>
            <person name="Mardis E.R."/>
            <person name="Wilson R.K."/>
            <person name="Howe K."/>
            <person name="Flicek P."/>
            <person name="Hubbard T."/>
        </authorList>
    </citation>
    <scope>NUCLEOTIDE SEQUENCE [LARGE SCALE GENOMIC DNA]</scope>
    <source>
        <strain evidence="1 3">C57BL/6J</strain>
    </source>
</reference>
<dbReference type="Ensembl" id="ENSMUST00000186284.7">
    <property type="protein sequence ID" value="ENSMUSP00000140156.2"/>
    <property type="gene ID" value="ENSMUSG00000009545.15"/>
</dbReference>
<feature type="non-terminal residue" evidence="1">
    <location>
        <position position="77"/>
    </location>
</feature>
<proteinExistence type="predicted"/>
<dbReference type="MGI" id="MGI:108083">
    <property type="gene designation" value="Kcnq1"/>
</dbReference>
<dbReference type="AGR" id="MGI:108083"/>
<organism evidence="1 3">
    <name type="scientific">Mus musculus</name>
    <name type="common">Mouse</name>
    <dbReference type="NCBI Taxonomy" id="10090"/>
    <lineage>
        <taxon>Eukaryota</taxon>
        <taxon>Metazoa</taxon>
        <taxon>Chordata</taxon>
        <taxon>Craniata</taxon>
        <taxon>Vertebrata</taxon>
        <taxon>Euteleostomi</taxon>
        <taxon>Mammalia</taxon>
        <taxon>Eutheria</taxon>
        <taxon>Euarchontoglires</taxon>
        <taxon>Glires</taxon>
        <taxon>Rodentia</taxon>
        <taxon>Myomorpha</taxon>
        <taxon>Muroidea</taxon>
        <taxon>Muridae</taxon>
        <taxon>Murinae</taxon>
        <taxon>Mus</taxon>
        <taxon>Mus</taxon>
    </lineage>
</organism>
<dbReference type="VEuPathDB" id="HostDB:ENSMUSG00000009545"/>
<sequence>MPLRHSKNQAHKSEFGWLFALQRETIAQGIQGKSLDTLSPLAFLPWDNASAPHFYSDPQEHARRLPHCSGLPHLQCP</sequence>
<dbReference type="Proteomes" id="UP000000589">
    <property type="component" value="Chromosome 7"/>
</dbReference>
<evidence type="ECO:0000313" key="3">
    <source>
        <dbReference type="Proteomes" id="UP000000589"/>
    </source>
</evidence>
<dbReference type="Bgee" id="ENSMUSG00000009545">
    <property type="expression patterns" value="Expressed in epithelium of stomach and 119 other cell types or tissues"/>
</dbReference>
<reference evidence="1" key="4">
    <citation type="submission" date="2025-09" db="UniProtKB">
        <authorList>
            <consortium name="Ensembl"/>
        </authorList>
    </citation>
    <scope>IDENTIFICATION</scope>
    <source>
        <strain evidence="1">C57BL/6J</strain>
    </source>
</reference>
<name>A0A087WQE3_MOUSE</name>
<keyword evidence="3" id="KW-1185">Reference proteome</keyword>
<dbReference type="SMR" id="A0A087WQE3"/>
<reference evidence="1" key="3">
    <citation type="submission" date="2025-08" db="UniProtKB">
        <authorList>
            <consortium name="Ensembl"/>
        </authorList>
    </citation>
    <scope>IDENTIFICATION</scope>
    <source>
        <strain evidence="1">C57BL/6J</strain>
    </source>
</reference>
<dbReference type="Antibodypedia" id="4357">
    <property type="antibodies" value="488 antibodies from 39 providers"/>
</dbReference>
<reference evidence="1 3" key="1">
    <citation type="journal article" date="2009" name="PLoS Biol.">
        <title>Lineage-specific biology revealed by a finished genome assembly of the mouse.</title>
        <authorList>
            <consortium name="Mouse Genome Sequencing Consortium"/>
            <person name="Church D.M."/>
            <person name="Goodstadt L."/>
            <person name="Hillier L.W."/>
            <person name="Zody M.C."/>
            <person name="Goldstein S."/>
            <person name="She X."/>
            <person name="Bult C.J."/>
            <person name="Agarwala R."/>
            <person name="Cherry J.L."/>
            <person name="DiCuccio M."/>
            <person name="Hlavina W."/>
            <person name="Kapustin Y."/>
            <person name="Meric P."/>
            <person name="Maglott D."/>
            <person name="Birtle Z."/>
            <person name="Marques A.C."/>
            <person name="Graves T."/>
            <person name="Zhou S."/>
            <person name="Teague B."/>
            <person name="Potamousis K."/>
            <person name="Churas C."/>
            <person name="Place M."/>
            <person name="Herschleb J."/>
            <person name="Runnheim R."/>
            <person name="Forrest D."/>
            <person name="Amos-Landgraf J."/>
            <person name="Schwartz D.C."/>
            <person name="Cheng Z."/>
            <person name="Lindblad-Toh K."/>
            <person name="Eichler E.E."/>
            <person name="Ponting C.P."/>
        </authorList>
    </citation>
    <scope>NUCLEOTIDE SEQUENCE [LARGE SCALE GENOMIC DNA]</scope>
    <source>
        <strain evidence="1 3">C57BL/6J</strain>
    </source>
</reference>
<protein>
    <submittedName>
        <fullName evidence="1">Potassium voltage-gated channel, subfamily Q, member 1</fullName>
    </submittedName>
</protein>
<dbReference type="GeneTree" id="ENSGT00940000161001"/>
<dbReference type="AlphaFoldDB" id="A0A087WQE3"/>
<gene>
    <name evidence="1 2" type="primary">Kcnq1</name>
</gene>
<accession>A0A087WQE3</accession>